<evidence type="ECO:0000313" key="3">
    <source>
        <dbReference type="EMBL" id="CAB4703476.1"/>
    </source>
</evidence>
<dbReference type="SUPFAM" id="SSF52980">
    <property type="entry name" value="Restriction endonuclease-like"/>
    <property type="match status" value="1"/>
</dbReference>
<protein>
    <submittedName>
        <fullName evidence="5">Unannotated protein</fullName>
    </submittedName>
</protein>
<organism evidence="5">
    <name type="scientific">freshwater metagenome</name>
    <dbReference type="NCBI Taxonomy" id="449393"/>
    <lineage>
        <taxon>unclassified sequences</taxon>
        <taxon>metagenomes</taxon>
        <taxon>ecological metagenomes</taxon>
    </lineage>
</organism>
<feature type="domain" description="DUF559" evidence="1">
    <location>
        <begin position="230"/>
        <end position="294"/>
    </location>
</feature>
<dbReference type="AlphaFoldDB" id="A0A6J7IUZ3"/>
<reference evidence="5" key="1">
    <citation type="submission" date="2020-05" db="EMBL/GenBank/DDBJ databases">
        <authorList>
            <person name="Chiriac C."/>
            <person name="Salcher M."/>
            <person name="Ghai R."/>
            <person name="Kavagutti S V."/>
        </authorList>
    </citation>
    <scope>NUCLEOTIDE SEQUENCE</scope>
</reference>
<dbReference type="EMBL" id="CAFAAV010000250">
    <property type="protein sequence ID" value="CAB4834113.1"/>
    <property type="molecule type" value="Genomic_DNA"/>
</dbReference>
<name>A0A6J7IUZ3_9ZZZZ</name>
<evidence type="ECO:0000313" key="2">
    <source>
        <dbReference type="EMBL" id="CAB4364185.1"/>
    </source>
</evidence>
<evidence type="ECO:0000313" key="4">
    <source>
        <dbReference type="EMBL" id="CAB4834113.1"/>
    </source>
</evidence>
<dbReference type="Pfam" id="PF04480">
    <property type="entry name" value="DUF559"/>
    <property type="match status" value="1"/>
</dbReference>
<evidence type="ECO:0000313" key="5">
    <source>
        <dbReference type="EMBL" id="CAB4934679.1"/>
    </source>
</evidence>
<dbReference type="EMBL" id="CAEZYF010000001">
    <property type="protein sequence ID" value="CAB4703476.1"/>
    <property type="molecule type" value="Genomic_DNA"/>
</dbReference>
<gene>
    <name evidence="3" type="ORF">UFOPK2656_00203</name>
    <name evidence="4" type="ORF">UFOPK3099_02487</name>
    <name evidence="5" type="ORF">UFOPK3651_01716</name>
    <name evidence="2" type="ORF">UFOPK4189_01951</name>
</gene>
<dbReference type="EMBL" id="CAESGF010000011">
    <property type="protein sequence ID" value="CAB4364185.1"/>
    <property type="molecule type" value="Genomic_DNA"/>
</dbReference>
<dbReference type="Gene3D" id="3.40.960.10">
    <property type="entry name" value="VSR Endonuclease"/>
    <property type="match status" value="1"/>
</dbReference>
<accession>A0A6J7IUZ3</accession>
<evidence type="ECO:0000259" key="1">
    <source>
        <dbReference type="Pfam" id="PF04480"/>
    </source>
</evidence>
<dbReference type="InterPro" id="IPR011335">
    <property type="entry name" value="Restrct_endonuc-II-like"/>
</dbReference>
<dbReference type="EMBL" id="CAFBMT010000008">
    <property type="protein sequence ID" value="CAB4934679.1"/>
    <property type="molecule type" value="Genomic_DNA"/>
</dbReference>
<dbReference type="InterPro" id="IPR007569">
    <property type="entry name" value="DUF559"/>
</dbReference>
<proteinExistence type="predicted"/>
<sequence>MKRSLSLVEVGNRNGGLVTDSDALALMGPEAWRRRQDGGLWLEVAPHHYRHVAAPLTFDMQARAGAAWLGHRGALFGSSALTWLSVEVPTPHHAEFLVPRGRRSIRSLVLHTTTRWDERDVFRHKGLRTTTAARAIIDWATQGASARDLERAIDSAIRLRRTALSRLTDRLGVLSGSGRGGVVLLRELLLDSGGESHLERRFLQLVRRVGLPRPQTQVVFRANGTTVARVDFRFPGTNVIVEVSGRLGHSSDSDRRKDARRRNHLQQAGQIVLEFTTADVIETPDHVLQVLIRSLPDTQRPRASVARV</sequence>